<dbReference type="EMBL" id="PPXF01000069">
    <property type="protein sequence ID" value="POH58755.1"/>
    <property type="molecule type" value="Genomic_DNA"/>
</dbReference>
<evidence type="ECO:0000313" key="3">
    <source>
        <dbReference type="Proteomes" id="UP000237104"/>
    </source>
</evidence>
<feature type="transmembrane region" description="Helical" evidence="1">
    <location>
        <begin position="12"/>
        <end position="38"/>
    </location>
</feature>
<keyword evidence="1" id="KW-1133">Transmembrane helix</keyword>
<dbReference type="OrthoDB" id="5125872at2"/>
<comment type="caution">
    <text evidence="2">The sequence shown here is derived from an EMBL/GenBank/DDBJ whole genome shotgun (WGS) entry which is preliminary data.</text>
</comment>
<reference evidence="2 3" key="1">
    <citation type="submission" date="2018-01" db="EMBL/GenBank/DDBJ databases">
        <title>Cryobacterium sp. nov., from glaciers in China.</title>
        <authorList>
            <person name="Liu Q."/>
            <person name="Xin Y.-H."/>
        </authorList>
    </citation>
    <scope>NUCLEOTIDE SEQUENCE [LARGE SCALE GENOMIC DNA]</scope>
    <source>
        <strain evidence="2 3">TMB1-8</strain>
    </source>
</reference>
<sequence length="115" mass="11165">MRRPASPREHGSGSVLAVALLGALVMMTAVLVPLLALLPVSQSVQGAADAAALAAADVASGLMPGVPCATAARAAELNGARLVTCSVDGLIATVAVSRTVGAFPIGSRARAGPAP</sequence>
<proteinExistence type="predicted"/>
<name>A0A2S3Z564_9MICO</name>
<dbReference type="RefSeq" id="WP_103432656.1">
    <property type="nucleotide sequence ID" value="NZ_PPXF01000069.1"/>
</dbReference>
<organism evidence="2 3">
    <name type="scientific">Cryobacterium zongtaii</name>
    <dbReference type="NCBI Taxonomy" id="1259217"/>
    <lineage>
        <taxon>Bacteria</taxon>
        <taxon>Bacillati</taxon>
        <taxon>Actinomycetota</taxon>
        <taxon>Actinomycetes</taxon>
        <taxon>Micrococcales</taxon>
        <taxon>Microbacteriaceae</taxon>
        <taxon>Cryobacterium</taxon>
    </lineage>
</organism>
<accession>A0A2S3Z564</accession>
<gene>
    <name evidence="2" type="ORF">C3B59_18475</name>
</gene>
<keyword evidence="1" id="KW-0812">Transmembrane</keyword>
<keyword evidence="1" id="KW-0472">Membrane</keyword>
<evidence type="ECO:0008006" key="4">
    <source>
        <dbReference type="Google" id="ProtNLM"/>
    </source>
</evidence>
<protein>
    <recommendedName>
        <fullName evidence="4">Helicase</fullName>
    </recommendedName>
</protein>
<dbReference type="NCBIfam" id="TIGR03816">
    <property type="entry name" value="tadE_like_DECH"/>
    <property type="match status" value="1"/>
</dbReference>
<dbReference type="InterPro" id="IPR021202">
    <property type="entry name" value="Rv3654c-like"/>
</dbReference>
<dbReference type="AlphaFoldDB" id="A0A2S3Z564"/>
<evidence type="ECO:0000313" key="2">
    <source>
        <dbReference type="EMBL" id="POH58755.1"/>
    </source>
</evidence>
<dbReference type="Proteomes" id="UP000237104">
    <property type="component" value="Unassembled WGS sequence"/>
</dbReference>
<evidence type="ECO:0000256" key="1">
    <source>
        <dbReference type="SAM" id="Phobius"/>
    </source>
</evidence>